<feature type="transmembrane region" description="Helical" evidence="1">
    <location>
        <begin position="182"/>
        <end position="203"/>
    </location>
</feature>
<feature type="transmembrane region" description="Helical" evidence="1">
    <location>
        <begin position="60"/>
        <end position="85"/>
    </location>
</feature>
<accession>A0A2T2P1E1</accession>
<protein>
    <submittedName>
        <fullName evidence="2">Uncharacterized protein</fullName>
    </submittedName>
</protein>
<name>A0A2T2P1E1_CORCC</name>
<feature type="transmembrane region" description="Helical" evidence="1">
    <location>
        <begin position="100"/>
        <end position="120"/>
    </location>
</feature>
<evidence type="ECO:0000313" key="3">
    <source>
        <dbReference type="Proteomes" id="UP000240883"/>
    </source>
</evidence>
<sequence>MKILAREKTFANDDISGYVRIGEDELGRTTFVIVALLCCFSLACLLGYRSKQLGGALGGGLHYAQVLVASLFVLSIGFLVASAIVQCGLGLSTREICHSAISICIAFYGSVKVIMFSFLLERTHAIRARQLSRWRDPIWIVGMISIVFGFGTVAICGLIWSIFDVSKLDGRCRIGIPLKVTIPILVLDIVINISLTATFIYLLRPLLKFGGITNPAFPASRATRSIRRILRLRTEPLGMELCSTNRTFSKRFEVLLWRSMIGSVLIMLPTVGNVVAFYNLRGRELAWVCLTVCTLDITWGVCVIHWLTLGETSQEEDKRASGMSAQTLSAEQA</sequence>
<reference evidence="2 3" key="1">
    <citation type="journal article" date="2018" name="Front. Microbiol.">
        <title>Genome-Wide Analysis of Corynespora cassiicola Leaf Fall Disease Putative Effectors.</title>
        <authorList>
            <person name="Lopez D."/>
            <person name="Ribeiro S."/>
            <person name="Label P."/>
            <person name="Fumanal B."/>
            <person name="Venisse J.S."/>
            <person name="Kohler A."/>
            <person name="de Oliveira R.R."/>
            <person name="Labutti K."/>
            <person name="Lipzen A."/>
            <person name="Lail K."/>
            <person name="Bauer D."/>
            <person name="Ohm R.A."/>
            <person name="Barry K.W."/>
            <person name="Spatafora J."/>
            <person name="Grigoriev I.V."/>
            <person name="Martin F.M."/>
            <person name="Pujade-Renaud V."/>
        </authorList>
    </citation>
    <scope>NUCLEOTIDE SEQUENCE [LARGE SCALE GENOMIC DNA]</scope>
    <source>
        <strain evidence="2 3">Philippines</strain>
    </source>
</reference>
<dbReference type="PANTHER" id="PTHR38848">
    <property type="entry name" value="G-PROTEIN COUPLED RECEPTORS FAMILY 3 PROFILE DOMAIN-CONTAINING PROTEIN"/>
    <property type="match status" value="1"/>
</dbReference>
<evidence type="ECO:0000313" key="2">
    <source>
        <dbReference type="EMBL" id="PSN71168.1"/>
    </source>
</evidence>
<keyword evidence="1" id="KW-0812">Transmembrane</keyword>
<gene>
    <name evidence="2" type="ORF">BS50DRAFT_631172</name>
</gene>
<dbReference type="AlphaFoldDB" id="A0A2T2P1E1"/>
<feature type="transmembrane region" description="Helical" evidence="1">
    <location>
        <begin position="29"/>
        <end position="48"/>
    </location>
</feature>
<dbReference type="OrthoDB" id="3210850at2759"/>
<dbReference type="Proteomes" id="UP000240883">
    <property type="component" value="Unassembled WGS sequence"/>
</dbReference>
<feature type="transmembrane region" description="Helical" evidence="1">
    <location>
        <begin position="255"/>
        <end position="279"/>
    </location>
</feature>
<feature type="transmembrane region" description="Helical" evidence="1">
    <location>
        <begin position="140"/>
        <end position="162"/>
    </location>
</feature>
<organism evidence="2 3">
    <name type="scientific">Corynespora cassiicola Philippines</name>
    <dbReference type="NCBI Taxonomy" id="1448308"/>
    <lineage>
        <taxon>Eukaryota</taxon>
        <taxon>Fungi</taxon>
        <taxon>Dikarya</taxon>
        <taxon>Ascomycota</taxon>
        <taxon>Pezizomycotina</taxon>
        <taxon>Dothideomycetes</taxon>
        <taxon>Pleosporomycetidae</taxon>
        <taxon>Pleosporales</taxon>
        <taxon>Corynesporascaceae</taxon>
        <taxon>Corynespora</taxon>
    </lineage>
</organism>
<keyword evidence="1" id="KW-0472">Membrane</keyword>
<dbReference type="PANTHER" id="PTHR38848:SF3">
    <property type="entry name" value="G-PROTEIN COUPLED RECEPTORS FAMILY 3 PROFILE DOMAIN-CONTAINING PROTEIN"/>
    <property type="match status" value="1"/>
</dbReference>
<proteinExistence type="predicted"/>
<dbReference type="EMBL" id="KZ678131">
    <property type="protein sequence ID" value="PSN71168.1"/>
    <property type="molecule type" value="Genomic_DNA"/>
</dbReference>
<keyword evidence="3" id="KW-1185">Reference proteome</keyword>
<keyword evidence="1" id="KW-1133">Transmembrane helix</keyword>
<feature type="transmembrane region" description="Helical" evidence="1">
    <location>
        <begin position="285"/>
        <end position="309"/>
    </location>
</feature>
<evidence type="ECO:0000256" key="1">
    <source>
        <dbReference type="SAM" id="Phobius"/>
    </source>
</evidence>